<dbReference type="PROSITE" id="PS50010">
    <property type="entry name" value="DH_2"/>
    <property type="match status" value="1"/>
</dbReference>
<dbReference type="CDD" id="cd13245">
    <property type="entry name" value="PH_PLEKHG7"/>
    <property type="match status" value="1"/>
</dbReference>
<dbReference type="GO" id="GO:0005085">
    <property type="term" value="F:guanyl-nucleotide exchange factor activity"/>
    <property type="evidence" value="ECO:0007669"/>
    <property type="project" value="InterPro"/>
</dbReference>
<dbReference type="PROSITE" id="PS00741">
    <property type="entry name" value="DH_1"/>
    <property type="match status" value="1"/>
</dbReference>
<dbReference type="InterPro" id="IPR055251">
    <property type="entry name" value="SOS1_NGEF_PH"/>
</dbReference>
<dbReference type="InterPro" id="IPR011993">
    <property type="entry name" value="PH-like_dom_sf"/>
</dbReference>
<evidence type="ECO:0000313" key="3">
    <source>
        <dbReference type="Proteomes" id="UP000186698"/>
    </source>
</evidence>
<sequence>MEEPLHMFFSVMNKEIFNTTAHAMKVGNGTVCELIDPSGEVHTSGGDSMTKDVHICPDHAKPTTETLHRKIHNISPLILMFPPNEADGNYNTPFQFDRQAPARISTSPTLRRLRKNTPGHFMPLQDIFDVTKFPTSKEQSALNNLAGHLWDSPPWSPQCTVSISPSSSENPEGLSVSENDGATITKGPEESMNDNCTDDTRLHSPLSAGDQPVVNPENSHIIEPTTENYNDDDSSNQSTEIKALQHSRLLERRRSSVVLSLPGLEVFPGDLLVSDGASDYMYHSTWLSNTDSKKPKWPFSKKGTLTKGKQKHMSDLENCLSSVKIQDFTGNELYILKDKTWHEVLSMYTAEKMESLQKSNRRHQESIWELFTSECTYYLDHLLVLKKVFFNALQHLQSNDHLLDVDLGRLFANLEELLQESLNFATGLLNTIKSRELGCSASSLPLAGLLTKHFKDNLCLSHQVYCMNYTSAVIYLESIKQRDDVAIYLKWCEQHEQCKRLRLSDLLVAPLHRLTRYPLLLKNIWKRSSDATEKIAIYSTKDKVESSLRDLEGNVKWLDKSQKYKQLQEVIVWPSLWERDKRFFIHEGLKHHFKEANVESMLSSPNRDLLHEGKLILTESTRLLDVYLFLFDDFLLITKIKRNKRKSTNLEINQYPSLHPELQGVTKEGGYCKVLDQPIPLDRLSLKTVDQFHITVYGMKNAFMIQHENRYQQCIAAFILQAHTESEKKTWMSQIETAVSCYTETHQSKRLSTLWQTSESAEI</sequence>
<dbReference type="Pfam" id="PF22697">
    <property type="entry name" value="SOS1_NGEF_PH"/>
    <property type="match status" value="1"/>
</dbReference>
<dbReference type="CTD" id="108711054"/>
<dbReference type="PANTHER" id="PTHR13217:SF6">
    <property type="entry name" value="PLECKSTRIN HOMOLOGY DOMAIN-CONTAINING FAMILY G MEMBER 7"/>
    <property type="match status" value="1"/>
</dbReference>
<dbReference type="KEGG" id="xla:108711054"/>
<dbReference type="Pfam" id="PF00621">
    <property type="entry name" value="RhoGEF"/>
    <property type="match status" value="1"/>
</dbReference>
<dbReference type="RefSeq" id="XP_018107871.1">
    <property type="nucleotide sequence ID" value="XM_018252382.2"/>
</dbReference>
<dbReference type="InterPro" id="IPR001331">
    <property type="entry name" value="GDS_CDC24_CS"/>
</dbReference>
<dbReference type="AlphaFoldDB" id="A0A1L8GYC9"/>
<feature type="region of interest" description="Disordered" evidence="2">
    <location>
        <begin position="157"/>
        <end position="240"/>
    </location>
</feature>
<dbReference type="Xenbase" id="XB-GENE-6485699">
    <property type="gene designation" value="plekhg7.L"/>
</dbReference>
<evidence type="ECO:0000313" key="4">
    <source>
        <dbReference type="RefSeq" id="XP_018107871.1"/>
    </source>
</evidence>
<dbReference type="OrthoDB" id="5585231at2759"/>
<dbReference type="Pfam" id="PF15720">
    <property type="entry name" value="DUF4675"/>
    <property type="match status" value="1"/>
</dbReference>
<evidence type="ECO:0000256" key="1">
    <source>
        <dbReference type="ARBA" id="ARBA00022658"/>
    </source>
</evidence>
<protein>
    <submittedName>
        <fullName evidence="4">Pleckstrin homology domain-containing family G member 5</fullName>
    </submittedName>
</protein>
<dbReference type="SUPFAM" id="SSF50729">
    <property type="entry name" value="PH domain-like"/>
    <property type="match status" value="1"/>
</dbReference>
<dbReference type="InterPro" id="IPR040181">
    <property type="entry name" value="PKHG5/7"/>
</dbReference>
<dbReference type="Bgee" id="108711054">
    <property type="expression patterns" value="Expressed in camera-type eye and 4 other cell types or tissues"/>
</dbReference>
<organism evidence="3 4">
    <name type="scientific">Xenopus laevis</name>
    <name type="common">African clawed frog</name>
    <dbReference type="NCBI Taxonomy" id="8355"/>
    <lineage>
        <taxon>Eukaryota</taxon>
        <taxon>Metazoa</taxon>
        <taxon>Chordata</taxon>
        <taxon>Craniata</taxon>
        <taxon>Vertebrata</taxon>
        <taxon>Euteleostomi</taxon>
        <taxon>Amphibia</taxon>
        <taxon>Batrachia</taxon>
        <taxon>Anura</taxon>
        <taxon>Pipoidea</taxon>
        <taxon>Pipidae</taxon>
        <taxon>Xenopodinae</taxon>
        <taxon>Xenopus</taxon>
        <taxon>Xenopus</taxon>
    </lineage>
</organism>
<name>A0A1L8GYC9_XENLA</name>
<feature type="compositionally biased region" description="Polar residues" evidence="2">
    <location>
        <begin position="157"/>
        <end position="182"/>
    </location>
</feature>
<dbReference type="STRING" id="8355.A0A1L8GYC9"/>
<dbReference type="SUPFAM" id="SSF48065">
    <property type="entry name" value="DBL homology domain (DH-domain)"/>
    <property type="match status" value="1"/>
</dbReference>
<reference evidence="4" key="1">
    <citation type="submission" date="2025-08" db="UniProtKB">
        <authorList>
            <consortium name="RefSeq"/>
        </authorList>
    </citation>
    <scope>IDENTIFICATION</scope>
    <source>
        <strain evidence="4">J_2021</strain>
        <tissue evidence="4">Erythrocytes</tissue>
    </source>
</reference>
<accession>A0A1L8GYC9</accession>
<dbReference type="InterPro" id="IPR001849">
    <property type="entry name" value="PH_domain"/>
</dbReference>
<keyword evidence="1" id="KW-0344">Guanine-nucleotide releasing factor</keyword>
<dbReference type="Gene3D" id="1.20.900.10">
    <property type="entry name" value="Dbl homology (DH) domain"/>
    <property type="match status" value="1"/>
</dbReference>
<evidence type="ECO:0000313" key="5">
    <source>
        <dbReference type="Xenbase" id="XB-GENE-6485699"/>
    </source>
</evidence>
<gene>
    <name evidence="4 5" type="primary">plekhg7.L</name>
</gene>
<dbReference type="PANTHER" id="PTHR13217">
    <property type="entry name" value="PLECKSTRIN HOMOLOGY DOMAIN-CONTAINING FAMILY G MEMBER 7"/>
    <property type="match status" value="1"/>
</dbReference>
<dbReference type="InterPro" id="IPR035899">
    <property type="entry name" value="DBL_dom_sf"/>
</dbReference>
<dbReference type="PROSITE" id="PS50003">
    <property type="entry name" value="PH_DOMAIN"/>
    <property type="match status" value="1"/>
</dbReference>
<evidence type="ECO:0000256" key="2">
    <source>
        <dbReference type="SAM" id="MobiDB-lite"/>
    </source>
</evidence>
<dbReference type="Proteomes" id="UP000186698">
    <property type="component" value="Chromosome 3L"/>
</dbReference>
<proteinExistence type="predicted"/>
<dbReference type="GeneID" id="108711054"/>
<dbReference type="GO" id="GO:0007266">
    <property type="term" value="P:Rho protein signal transduction"/>
    <property type="evidence" value="ECO:0000318"/>
    <property type="project" value="GO_Central"/>
</dbReference>
<keyword evidence="3" id="KW-1185">Reference proteome</keyword>
<dbReference type="AGR" id="Xenbase:XB-GENE-6485699"/>
<dbReference type="InterPro" id="IPR000219">
    <property type="entry name" value="DH_dom"/>
</dbReference>
<dbReference type="OMA" id="QEKEHCH"/>
<dbReference type="SMART" id="SM00325">
    <property type="entry name" value="RhoGEF"/>
    <property type="match status" value="1"/>
</dbReference>
<dbReference type="PaxDb" id="8355-A0A1L8GYC9"/>
<dbReference type="Gene3D" id="2.30.29.30">
    <property type="entry name" value="Pleckstrin-homology domain (PH domain)/Phosphotyrosine-binding domain (PTB)"/>
    <property type="match status" value="1"/>
</dbReference>
<dbReference type="SMART" id="SM00233">
    <property type="entry name" value="PH"/>
    <property type="match status" value="1"/>
</dbReference>